<comment type="caution">
    <text evidence="1">The sequence shown here is derived from an EMBL/GenBank/DDBJ whole genome shotgun (WGS) entry which is preliminary data.</text>
</comment>
<dbReference type="AlphaFoldDB" id="A0A0F9FYN9"/>
<dbReference type="EMBL" id="LAZR01019705">
    <property type="protein sequence ID" value="KKL91539.1"/>
    <property type="molecule type" value="Genomic_DNA"/>
</dbReference>
<name>A0A0F9FYN9_9ZZZZ</name>
<accession>A0A0F9FYN9</accession>
<organism evidence="1">
    <name type="scientific">marine sediment metagenome</name>
    <dbReference type="NCBI Taxonomy" id="412755"/>
    <lineage>
        <taxon>unclassified sequences</taxon>
        <taxon>metagenomes</taxon>
        <taxon>ecological metagenomes</taxon>
    </lineage>
</organism>
<proteinExistence type="predicted"/>
<reference evidence="1" key="1">
    <citation type="journal article" date="2015" name="Nature">
        <title>Complex archaea that bridge the gap between prokaryotes and eukaryotes.</title>
        <authorList>
            <person name="Spang A."/>
            <person name="Saw J.H."/>
            <person name="Jorgensen S.L."/>
            <person name="Zaremba-Niedzwiedzka K."/>
            <person name="Martijn J."/>
            <person name="Lind A.E."/>
            <person name="van Eijk R."/>
            <person name="Schleper C."/>
            <person name="Guy L."/>
            <person name="Ettema T.J."/>
        </authorList>
    </citation>
    <scope>NUCLEOTIDE SEQUENCE</scope>
</reference>
<gene>
    <name evidence="1" type="ORF">LCGC14_1893640</name>
</gene>
<sequence length="69" mass="7599">MAKEYKVLSIDELTRTSPAKGVEKYYRHTIQTTSGTVLTVDVNEEDFTPEKTAPILQAAAINADTIKKG</sequence>
<evidence type="ECO:0000313" key="1">
    <source>
        <dbReference type="EMBL" id="KKL91539.1"/>
    </source>
</evidence>
<protein>
    <submittedName>
        <fullName evidence="1">Uncharacterized protein</fullName>
    </submittedName>
</protein>